<evidence type="ECO:0000313" key="3">
    <source>
        <dbReference type="Proteomes" id="UP000586827"/>
    </source>
</evidence>
<dbReference type="EMBL" id="JABELX010000007">
    <property type="protein sequence ID" value="NNH72394.1"/>
    <property type="molecule type" value="Genomic_DNA"/>
</dbReference>
<feature type="compositionally biased region" description="Gly residues" evidence="1">
    <location>
        <begin position="313"/>
        <end position="323"/>
    </location>
</feature>
<sequence>MDPDLLRTSISAERAQAGAEREQRGISHDGVDPDYISRLENFEGVTHEEIFRCVQEMDPGAMHGSADTWVSIANCLGGAVAGLHMTVQAALAEGLRGRIATAADAAARAFVQQATDIEEVVRVSGHRIMAAAYGAEAVKRSVPPPPITGAEPARGTTAEFLAALTGGPAPGDVHSISVFEEEQYRIALAALDANYVPIYPPAGSGVPAFRPAVRPGENGGPATLLAPADLGHAPTGAGSTRTGSGPARAPDSTLPPDSVPASTTMTSATAEESSSRKPESANQNTSAWQDSSATETPAPTPSTTPANLSQGTPGPGSPGGGAPALGSPYSPSSPGGVPFTPGDPGRSIPGSPPTGTTSTPAPSGGSGRSGANWIPGMYPPAAAAGADAESTRTSPEWLIWNREDELLGTTRPLPPGTIGADIPAAQFDPGSGSGEGRR</sequence>
<evidence type="ECO:0000313" key="2">
    <source>
        <dbReference type="EMBL" id="NNH72394.1"/>
    </source>
</evidence>
<reference evidence="2 3" key="1">
    <citation type="submission" date="2020-05" db="EMBL/GenBank/DDBJ databases">
        <title>MicrobeNet Type strains.</title>
        <authorList>
            <person name="Nicholson A.C."/>
        </authorList>
    </citation>
    <scope>NUCLEOTIDE SEQUENCE [LARGE SCALE GENOMIC DNA]</scope>
    <source>
        <strain evidence="2 3">JCM 3224</strain>
    </source>
</reference>
<protein>
    <submittedName>
        <fullName evidence="2">Uncharacterized protein</fullName>
    </submittedName>
</protein>
<dbReference type="RefSeq" id="WP_067519157.1">
    <property type="nucleotide sequence ID" value="NZ_JABELX010000007.1"/>
</dbReference>
<keyword evidence="3" id="KW-1185">Reference proteome</keyword>
<name>A0A849C196_9NOCA</name>
<feature type="region of interest" description="Disordered" evidence="1">
    <location>
        <begin position="210"/>
        <end position="438"/>
    </location>
</feature>
<organism evidence="2 3">
    <name type="scientific">Nocardia uniformis</name>
    <dbReference type="NCBI Taxonomy" id="53432"/>
    <lineage>
        <taxon>Bacteria</taxon>
        <taxon>Bacillati</taxon>
        <taxon>Actinomycetota</taxon>
        <taxon>Actinomycetes</taxon>
        <taxon>Mycobacteriales</taxon>
        <taxon>Nocardiaceae</taxon>
        <taxon>Nocardia</taxon>
    </lineage>
</organism>
<dbReference type="Gene3D" id="1.20.1260.20">
    <property type="entry name" value="PPE superfamily"/>
    <property type="match status" value="1"/>
</dbReference>
<proteinExistence type="predicted"/>
<accession>A0A849C196</accession>
<dbReference type="AlphaFoldDB" id="A0A849C196"/>
<comment type="caution">
    <text evidence="2">The sequence shown here is derived from an EMBL/GenBank/DDBJ whole genome shotgun (WGS) entry which is preliminary data.</text>
</comment>
<dbReference type="Proteomes" id="UP000586827">
    <property type="component" value="Unassembled WGS sequence"/>
</dbReference>
<gene>
    <name evidence="2" type="ORF">HLB23_21450</name>
</gene>
<feature type="compositionally biased region" description="Low complexity" evidence="1">
    <location>
        <begin position="291"/>
        <end position="306"/>
    </location>
</feature>
<dbReference type="InterPro" id="IPR038332">
    <property type="entry name" value="PPE_sf"/>
</dbReference>
<feature type="compositionally biased region" description="Polar residues" evidence="1">
    <location>
        <begin position="280"/>
        <end position="290"/>
    </location>
</feature>
<feature type="compositionally biased region" description="Low complexity" evidence="1">
    <location>
        <begin position="261"/>
        <end position="272"/>
    </location>
</feature>
<evidence type="ECO:0000256" key="1">
    <source>
        <dbReference type="SAM" id="MobiDB-lite"/>
    </source>
</evidence>
<feature type="compositionally biased region" description="Low complexity" evidence="1">
    <location>
        <begin position="324"/>
        <end position="363"/>
    </location>
</feature>